<protein>
    <recommendedName>
        <fullName evidence="4">Ribosome biogenesis protein SLX9</fullName>
    </recommendedName>
</protein>
<dbReference type="Proteomes" id="UP000005222">
    <property type="component" value="Chromosome D"/>
</dbReference>
<dbReference type="Pfam" id="PF15341">
    <property type="entry name" value="SLX9"/>
    <property type="match status" value="1"/>
</dbReference>
<proteinExistence type="inferred from homology"/>
<evidence type="ECO:0000256" key="5">
    <source>
        <dbReference type="ARBA" id="ARBA00023242"/>
    </source>
</evidence>
<comment type="function">
    <text evidence="6">Involved in ribosome biogenesis. Required for normal pre-rRNA processing in internal transcribed spacer 1 (ITS1). May be involved in the movements of the replication forks.</text>
</comment>
<evidence type="ECO:0000313" key="10">
    <source>
        <dbReference type="Proteomes" id="UP000005222"/>
    </source>
</evidence>
<dbReference type="OrthoDB" id="4068648at2759"/>
<keyword evidence="5" id="KW-0539">Nucleus</keyword>
<organism evidence="9 10">
    <name type="scientific">Pichia sorbitophila (strain ATCC MYA-4447 / BCRC 22081 / CBS 7064 / NBRC 10061 / NRRL Y-12695)</name>
    <name type="common">Hybrid yeast</name>
    <dbReference type="NCBI Taxonomy" id="559304"/>
    <lineage>
        <taxon>Eukaryota</taxon>
        <taxon>Fungi</taxon>
        <taxon>Dikarya</taxon>
        <taxon>Ascomycota</taxon>
        <taxon>Saccharomycotina</taxon>
        <taxon>Pichiomycetes</taxon>
        <taxon>Debaryomycetaceae</taxon>
        <taxon>Millerozyma</taxon>
    </lineage>
</organism>
<accession>G8YPF6</accession>
<sequence>MAVKKRTTLRDKAAKASGKRSVKSIVSEHSDITEERTTPENDNPFLKLSTVAKKDKQASRSSNFTQRVITKAADNGMGISKSALRRRKRKAREQLKPKMDDLLASLSEPTTTIVDSDAVKAHATDDHSYISQNKNKNQPNITKQSGHRIIMNDERKNFTSLLRDSQFRSSPFAALKDAIANKNK</sequence>
<evidence type="ECO:0000256" key="1">
    <source>
        <dbReference type="ARBA" id="ARBA00004604"/>
    </source>
</evidence>
<comment type="subunit">
    <text evidence="3">Interacts with the 35S, 23S and 20S pre-rRNAs and with the U3 snoRNA.</text>
</comment>
<dbReference type="EMBL" id="FO082057">
    <property type="protein sequence ID" value="CCE78541.1"/>
    <property type="molecule type" value="Genomic_DNA"/>
</dbReference>
<dbReference type="GO" id="GO:0030688">
    <property type="term" value="C:preribosome, small subunit precursor"/>
    <property type="evidence" value="ECO:0007669"/>
    <property type="project" value="InterPro"/>
</dbReference>
<evidence type="ECO:0000256" key="7">
    <source>
        <dbReference type="SAM" id="MobiDB-lite"/>
    </source>
</evidence>
<dbReference type="GO" id="GO:0000462">
    <property type="term" value="P:maturation of SSU-rRNA from tricistronic rRNA transcript (SSU-rRNA, 5.8S rRNA, LSU-rRNA)"/>
    <property type="evidence" value="ECO:0007669"/>
    <property type="project" value="InterPro"/>
</dbReference>
<reference evidence="10" key="2">
    <citation type="journal article" date="2012" name="G3 (Bethesda)">
        <title>Pichia sorbitophila, an interspecies yeast hybrid reveals early steps of genome resolution following polyploidization.</title>
        <authorList>
            <person name="Leh Louis V."/>
            <person name="Despons L."/>
            <person name="Friedrich A."/>
            <person name="Martin T."/>
            <person name="Durrens P."/>
            <person name="Casaregola S."/>
            <person name="Neuveglise C."/>
            <person name="Fairhead C."/>
            <person name="Marck C."/>
            <person name="Cruz J.A."/>
            <person name="Straub M.L."/>
            <person name="Kugler V."/>
            <person name="Sacerdot C."/>
            <person name="Uzunov Z."/>
            <person name="Thierry A."/>
            <person name="Weiss S."/>
            <person name="Bleykasten C."/>
            <person name="De Montigny J."/>
            <person name="Jacques N."/>
            <person name="Jung P."/>
            <person name="Lemaire M."/>
            <person name="Mallet S."/>
            <person name="Morel G."/>
            <person name="Richard G.F."/>
            <person name="Sarkar A."/>
            <person name="Savel G."/>
            <person name="Schacherer J."/>
            <person name="Seret M.L."/>
            <person name="Talla E."/>
            <person name="Samson G."/>
            <person name="Jubin C."/>
            <person name="Poulain J."/>
            <person name="Vacherie B."/>
            <person name="Barbe V."/>
            <person name="Pelletier E."/>
            <person name="Sherman D.J."/>
            <person name="Westhof E."/>
            <person name="Weissenbach J."/>
            <person name="Baret P.V."/>
            <person name="Wincker P."/>
            <person name="Gaillardin C."/>
            <person name="Dujon B."/>
            <person name="Souciet J.L."/>
        </authorList>
    </citation>
    <scope>NUCLEOTIDE SEQUENCE [LARGE SCALE GENOMIC DNA]</scope>
    <source>
        <strain evidence="10">ATCC MYA-4447 / BCRC 22081 / CBS 7064 / NBRC 10061 / NRRL Y-12695</strain>
    </source>
</reference>
<dbReference type="HOGENOM" id="CLU_126135_0_0_1"/>
<evidence type="ECO:0000256" key="6">
    <source>
        <dbReference type="ARBA" id="ARBA00025083"/>
    </source>
</evidence>
<dbReference type="STRING" id="559304.G8YPF6"/>
<dbReference type="Proteomes" id="UP000005222">
    <property type="component" value="Chromosome C"/>
</dbReference>
<gene>
    <name evidence="9" type="primary">Piso0_001167</name>
    <name evidence="8" type="ORF">GNLVRS01_PISO0C12366g</name>
    <name evidence="9" type="ORF">GNLVRS01_PISO0D12433g</name>
</gene>
<dbReference type="InterPro" id="IPR028160">
    <property type="entry name" value="Slx9-like"/>
</dbReference>
<feature type="compositionally biased region" description="Basic and acidic residues" evidence="7">
    <location>
        <begin position="26"/>
        <end position="39"/>
    </location>
</feature>
<reference evidence="9" key="1">
    <citation type="submission" date="2011-10" db="EMBL/GenBank/DDBJ databases">
        <authorList>
            <person name="Genoscope - CEA"/>
        </authorList>
    </citation>
    <scope>NUCLEOTIDE SEQUENCE</scope>
</reference>
<feature type="region of interest" description="Disordered" evidence="7">
    <location>
        <begin position="1"/>
        <end position="44"/>
    </location>
</feature>
<dbReference type="AlphaFoldDB" id="G8YPF6"/>
<dbReference type="InParanoid" id="G8YPF6"/>
<dbReference type="EMBL" id="FO082056">
    <property type="protein sequence ID" value="CCE79127.1"/>
    <property type="molecule type" value="Genomic_DNA"/>
</dbReference>
<evidence type="ECO:0000313" key="9">
    <source>
        <dbReference type="EMBL" id="CCE79127.1"/>
    </source>
</evidence>
<dbReference type="FunCoup" id="G8YPF6">
    <property type="interactions" value="436"/>
</dbReference>
<dbReference type="GO" id="GO:0005730">
    <property type="term" value="C:nucleolus"/>
    <property type="evidence" value="ECO:0007669"/>
    <property type="project" value="UniProtKB-SubCell"/>
</dbReference>
<keyword evidence="10" id="KW-1185">Reference proteome</keyword>
<comment type="similarity">
    <text evidence="2">Belongs to the SLX9 family.</text>
</comment>
<evidence type="ECO:0000256" key="3">
    <source>
        <dbReference type="ARBA" id="ARBA00011523"/>
    </source>
</evidence>
<name>G8YPF6_PICSO</name>
<dbReference type="eggNOG" id="ENOG502S2IS">
    <property type="taxonomic scope" value="Eukaryota"/>
</dbReference>
<dbReference type="OMA" id="PKAYLHQ"/>
<evidence type="ECO:0000256" key="2">
    <source>
        <dbReference type="ARBA" id="ARBA00011022"/>
    </source>
</evidence>
<evidence type="ECO:0000313" key="8">
    <source>
        <dbReference type="EMBL" id="CCE78541.1"/>
    </source>
</evidence>
<comment type="subcellular location">
    <subcellularLocation>
        <location evidence="1">Nucleus</location>
        <location evidence="1">Nucleolus</location>
    </subcellularLocation>
</comment>
<evidence type="ECO:0000256" key="4">
    <source>
        <dbReference type="ARBA" id="ARBA00021321"/>
    </source>
</evidence>
<dbReference type="GO" id="GO:0030686">
    <property type="term" value="C:90S preribosome"/>
    <property type="evidence" value="ECO:0007669"/>
    <property type="project" value="InterPro"/>
</dbReference>